<dbReference type="PANTHER" id="PTHR10625:SF10">
    <property type="entry name" value="HISTONE DEACETYLASE HDAC1"/>
    <property type="match status" value="1"/>
</dbReference>
<dbReference type="InterPro" id="IPR023696">
    <property type="entry name" value="Ureohydrolase_dom_sf"/>
</dbReference>
<dbReference type="GO" id="GO:0040029">
    <property type="term" value="P:epigenetic regulation of gene expression"/>
    <property type="evidence" value="ECO:0007669"/>
    <property type="project" value="TreeGrafter"/>
</dbReference>
<dbReference type="EMBL" id="FPCK01000002">
    <property type="protein sequence ID" value="SFV36518.1"/>
    <property type="molecule type" value="Genomic_DNA"/>
</dbReference>
<sequence>MTTLLVSQPNFADHQTPQGHPERADRIQAVNEALEDDHFADLVRREAPYGDITLAELVHDGRYMEQLRAARPSEGIGQIDGDTFISADSLSVAATGLGGALAGLDAVLLGEVDNAFCAIRPPGHHAEIDRPMGFCLINTVAIAAREAQRKYGAERVAIIDFDVHHGNGTQDIFAADASVFYASSHQMPLFPGTGHPSETGAGNIVNAALRAQSDGEMMRLAYSETILPALDDFAPDLILLSAGFDAHHRDPLAQLDWDNADFAWLTAKLMDVAERRCGNRIVSLLEGGYDLKGLAGGVRQHVAALMSGAANTLKD</sequence>
<comment type="similarity">
    <text evidence="1">Belongs to the histone deacetylase family.</text>
</comment>
<organism evidence="4 5">
    <name type="scientific">Devosia crocina</name>
    <dbReference type="NCBI Taxonomy" id="429728"/>
    <lineage>
        <taxon>Bacteria</taxon>
        <taxon>Pseudomonadati</taxon>
        <taxon>Pseudomonadota</taxon>
        <taxon>Alphaproteobacteria</taxon>
        <taxon>Hyphomicrobiales</taxon>
        <taxon>Devosiaceae</taxon>
        <taxon>Devosia</taxon>
    </lineage>
</organism>
<feature type="region of interest" description="Disordered" evidence="2">
    <location>
        <begin position="1"/>
        <end position="22"/>
    </location>
</feature>
<dbReference type="Proteomes" id="UP000199074">
    <property type="component" value="Unassembled WGS sequence"/>
</dbReference>
<dbReference type="InterPro" id="IPR000286">
    <property type="entry name" value="HDACs"/>
</dbReference>
<evidence type="ECO:0000256" key="2">
    <source>
        <dbReference type="SAM" id="MobiDB-lite"/>
    </source>
</evidence>
<dbReference type="PRINTS" id="PR01270">
    <property type="entry name" value="HDASUPER"/>
</dbReference>
<feature type="domain" description="Histone deacetylase" evidence="3">
    <location>
        <begin position="20"/>
        <end position="305"/>
    </location>
</feature>
<reference evidence="4 5" key="1">
    <citation type="submission" date="2016-10" db="EMBL/GenBank/DDBJ databases">
        <authorList>
            <person name="de Groot N.N."/>
        </authorList>
    </citation>
    <scope>NUCLEOTIDE SEQUENCE [LARGE SCALE GENOMIC DNA]</scope>
    <source>
        <strain evidence="4 5">IPL20</strain>
    </source>
</reference>
<dbReference type="OrthoDB" id="9808367at2"/>
<dbReference type="STRING" id="429728.SAMN05216456_2514"/>
<keyword evidence="5" id="KW-1185">Reference proteome</keyword>
<evidence type="ECO:0000259" key="3">
    <source>
        <dbReference type="Pfam" id="PF00850"/>
    </source>
</evidence>
<dbReference type="RefSeq" id="WP_092425040.1">
    <property type="nucleotide sequence ID" value="NZ_FPCK01000002.1"/>
</dbReference>
<dbReference type="PANTHER" id="PTHR10625">
    <property type="entry name" value="HISTONE DEACETYLASE HDAC1-RELATED"/>
    <property type="match status" value="1"/>
</dbReference>
<evidence type="ECO:0000313" key="4">
    <source>
        <dbReference type="EMBL" id="SFV36518.1"/>
    </source>
</evidence>
<name>A0A1I7NPJ9_9HYPH</name>
<evidence type="ECO:0000256" key="1">
    <source>
        <dbReference type="ARBA" id="ARBA00005947"/>
    </source>
</evidence>
<dbReference type="Pfam" id="PF00850">
    <property type="entry name" value="Hist_deacetyl"/>
    <property type="match status" value="1"/>
</dbReference>
<dbReference type="InterPro" id="IPR037138">
    <property type="entry name" value="His_deacetylse_dom_sf"/>
</dbReference>
<evidence type="ECO:0000313" key="5">
    <source>
        <dbReference type="Proteomes" id="UP000199074"/>
    </source>
</evidence>
<gene>
    <name evidence="4" type="ORF">SAMN05216456_2514</name>
</gene>
<accession>A0A1I7NPJ9</accession>
<dbReference type="AlphaFoldDB" id="A0A1I7NPJ9"/>
<protein>
    <submittedName>
        <fullName evidence="4">Acetoin utilization deacetylase AcuC</fullName>
    </submittedName>
</protein>
<dbReference type="CDD" id="cd11599">
    <property type="entry name" value="HDAC_classII_2"/>
    <property type="match status" value="1"/>
</dbReference>
<dbReference type="GO" id="GO:0004407">
    <property type="term" value="F:histone deacetylase activity"/>
    <property type="evidence" value="ECO:0007669"/>
    <property type="project" value="TreeGrafter"/>
</dbReference>
<feature type="compositionally biased region" description="Polar residues" evidence="2">
    <location>
        <begin position="1"/>
        <end position="18"/>
    </location>
</feature>
<proteinExistence type="inferred from homology"/>
<dbReference type="Gene3D" id="3.40.800.20">
    <property type="entry name" value="Histone deacetylase domain"/>
    <property type="match status" value="1"/>
</dbReference>
<dbReference type="SUPFAM" id="SSF52768">
    <property type="entry name" value="Arginase/deacetylase"/>
    <property type="match status" value="1"/>
</dbReference>
<dbReference type="InterPro" id="IPR023801">
    <property type="entry name" value="His_deacetylse_dom"/>
</dbReference>